<dbReference type="EMBL" id="CM047944">
    <property type="protein sequence ID" value="KAI9899073.1"/>
    <property type="molecule type" value="Genomic_DNA"/>
</dbReference>
<gene>
    <name evidence="1" type="ORF">N3K66_005534</name>
</gene>
<name>A0ACC0UZH2_9HYPO</name>
<keyword evidence="2" id="KW-1185">Reference proteome</keyword>
<evidence type="ECO:0000313" key="2">
    <source>
        <dbReference type="Proteomes" id="UP001163324"/>
    </source>
</evidence>
<protein>
    <submittedName>
        <fullName evidence="1">Uncharacterized protein</fullName>
    </submittedName>
</protein>
<sequence length="276" mass="29282">MSKSLLVALAALAANAAAHGYISTVTLGGVEHEGFSRWNPDPDPAAIGWSFTTEDEGPELDISSPDFVCRRGSKPAGTYGKVAAGSKVDFFWTSDDKVINPNGWAESHRGPVLTYIAPCPGENGGDCSGVDKTTLRWTKIAEEGLVSGPASVEGTWATDKLRENGGVNSATLPAGLAPGRYVLRNELIALHRAHLSEPEFYAQCAGVEVTGSGSDDLSSSDAVVASHLYSTSDKQMFGFDIYNGGTVKEWPIPGPALYSGKKNEAGRRNHAREFHI</sequence>
<accession>A0ACC0UZH2</accession>
<reference evidence="1" key="1">
    <citation type="submission" date="2022-10" db="EMBL/GenBank/DDBJ databases">
        <title>Complete Genome of Trichothecium roseum strain YXFP-22015, a Plant Pathogen Isolated from Citrus.</title>
        <authorList>
            <person name="Wang Y."/>
            <person name="Zhu L."/>
        </authorList>
    </citation>
    <scope>NUCLEOTIDE SEQUENCE</scope>
    <source>
        <strain evidence="1">YXFP-22015</strain>
    </source>
</reference>
<dbReference type="Proteomes" id="UP001163324">
    <property type="component" value="Chromosome 5"/>
</dbReference>
<evidence type="ECO:0000313" key="1">
    <source>
        <dbReference type="EMBL" id="KAI9899073.1"/>
    </source>
</evidence>
<comment type="caution">
    <text evidence="1">The sequence shown here is derived from an EMBL/GenBank/DDBJ whole genome shotgun (WGS) entry which is preliminary data.</text>
</comment>
<proteinExistence type="predicted"/>
<organism evidence="1 2">
    <name type="scientific">Trichothecium roseum</name>
    <dbReference type="NCBI Taxonomy" id="47278"/>
    <lineage>
        <taxon>Eukaryota</taxon>
        <taxon>Fungi</taxon>
        <taxon>Dikarya</taxon>
        <taxon>Ascomycota</taxon>
        <taxon>Pezizomycotina</taxon>
        <taxon>Sordariomycetes</taxon>
        <taxon>Hypocreomycetidae</taxon>
        <taxon>Hypocreales</taxon>
        <taxon>Hypocreales incertae sedis</taxon>
        <taxon>Trichothecium</taxon>
    </lineage>
</organism>